<dbReference type="InterPro" id="IPR036380">
    <property type="entry name" value="Isochorismatase-like_sf"/>
</dbReference>
<dbReference type="InterPro" id="IPR000868">
    <property type="entry name" value="Isochorismatase-like_dom"/>
</dbReference>
<dbReference type="PANTHER" id="PTHR14119:SF3">
    <property type="entry name" value="ISOCHORISMATASE DOMAIN-CONTAINING PROTEIN 2"/>
    <property type="match status" value="1"/>
</dbReference>
<feature type="domain" description="Isochorismatase-like" evidence="2">
    <location>
        <begin position="9"/>
        <end position="165"/>
    </location>
</feature>
<reference evidence="3" key="1">
    <citation type="submission" date="2020-11" db="EMBL/GenBank/DDBJ databases">
        <authorList>
            <consortium name="DOE Joint Genome Institute"/>
            <person name="Ahrendt S."/>
            <person name="Riley R."/>
            <person name="Andreopoulos W."/>
            <person name="Labutti K."/>
            <person name="Pangilinan J."/>
            <person name="Ruiz-Duenas F.J."/>
            <person name="Barrasa J.M."/>
            <person name="Sanchez-Garcia M."/>
            <person name="Camarero S."/>
            <person name="Miyauchi S."/>
            <person name="Serrano A."/>
            <person name="Linde D."/>
            <person name="Babiker R."/>
            <person name="Drula E."/>
            <person name="Ayuso-Fernandez I."/>
            <person name="Pacheco R."/>
            <person name="Padilla G."/>
            <person name="Ferreira P."/>
            <person name="Barriuso J."/>
            <person name="Kellner H."/>
            <person name="Castanera R."/>
            <person name="Alfaro M."/>
            <person name="Ramirez L."/>
            <person name="Pisabarro A.G."/>
            <person name="Kuo A."/>
            <person name="Tritt A."/>
            <person name="Lipzen A."/>
            <person name="He G."/>
            <person name="Yan M."/>
            <person name="Ng V."/>
            <person name="Cullen D."/>
            <person name="Martin F."/>
            <person name="Rosso M.-N."/>
            <person name="Henrissat B."/>
            <person name="Hibbett D."/>
            <person name="Martinez A.T."/>
            <person name="Grigoriev I.V."/>
        </authorList>
    </citation>
    <scope>NUCLEOTIDE SEQUENCE</scope>
    <source>
        <strain evidence="3">CBS 247.69</strain>
    </source>
</reference>
<comment type="caution">
    <text evidence="3">The sequence shown here is derived from an EMBL/GenBank/DDBJ whole genome shotgun (WGS) entry which is preliminary data.</text>
</comment>
<keyword evidence="4" id="KW-1185">Reference proteome</keyword>
<proteinExistence type="inferred from homology"/>
<comment type="similarity">
    <text evidence="1">Belongs to the isochorismatase family.</text>
</comment>
<evidence type="ECO:0000259" key="2">
    <source>
        <dbReference type="Pfam" id="PF00857"/>
    </source>
</evidence>
<dbReference type="OrthoDB" id="269496at2759"/>
<organism evidence="3 4">
    <name type="scientific">Collybia nuda</name>
    <dbReference type="NCBI Taxonomy" id="64659"/>
    <lineage>
        <taxon>Eukaryota</taxon>
        <taxon>Fungi</taxon>
        <taxon>Dikarya</taxon>
        <taxon>Basidiomycota</taxon>
        <taxon>Agaricomycotina</taxon>
        <taxon>Agaricomycetes</taxon>
        <taxon>Agaricomycetidae</taxon>
        <taxon>Agaricales</taxon>
        <taxon>Tricholomatineae</taxon>
        <taxon>Clitocybaceae</taxon>
        <taxon>Collybia</taxon>
    </lineage>
</organism>
<dbReference type="Pfam" id="PF00857">
    <property type="entry name" value="Isochorismatase"/>
    <property type="match status" value="1"/>
</dbReference>
<dbReference type="EMBL" id="MU150231">
    <property type="protein sequence ID" value="KAF9468842.1"/>
    <property type="molecule type" value="Genomic_DNA"/>
</dbReference>
<protein>
    <submittedName>
        <fullName evidence="3">Isochorismatase-like protein</fullName>
    </submittedName>
</protein>
<dbReference type="SUPFAM" id="SSF52499">
    <property type="entry name" value="Isochorismatase-like hydrolases"/>
    <property type="match status" value="1"/>
</dbReference>
<sequence>MPTPKSESTIFFLCDIQTKFRPTIHGFDQVISTTNKLLKFAKVLGIEVVCTTQYAKALGPTDPTIDLEALGSLLHGPFDKKEFSMFIPEVHAILESRPSLKSVVIFGIEAHVCVTQTALSILTMPRQEPFNVYIVADGVSSANSFEVPIALAHLRQEGAWVTTSESLGFQLIGSAAHPQFKAFSQLIKDYKGATTEAGEVILQGKSVSTIGQLKNLKL</sequence>
<accession>A0A9P5YF62</accession>
<dbReference type="InterPro" id="IPR050993">
    <property type="entry name" value="Isochorismatase_domain"/>
</dbReference>
<evidence type="ECO:0000313" key="4">
    <source>
        <dbReference type="Proteomes" id="UP000807353"/>
    </source>
</evidence>
<evidence type="ECO:0000256" key="1">
    <source>
        <dbReference type="ARBA" id="ARBA00006336"/>
    </source>
</evidence>
<dbReference type="PANTHER" id="PTHR14119">
    <property type="entry name" value="HYDROLASE"/>
    <property type="match status" value="1"/>
</dbReference>
<name>A0A9P5YF62_9AGAR</name>
<dbReference type="Gene3D" id="3.40.50.850">
    <property type="entry name" value="Isochorismatase-like"/>
    <property type="match status" value="1"/>
</dbReference>
<dbReference type="Proteomes" id="UP000807353">
    <property type="component" value="Unassembled WGS sequence"/>
</dbReference>
<gene>
    <name evidence="3" type="ORF">BDZ94DRAFT_1279378</name>
</gene>
<evidence type="ECO:0000313" key="3">
    <source>
        <dbReference type="EMBL" id="KAF9468842.1"/>
    </source>
</evidence>
<dbReference type="AlphaFoldDB" id="A0A9P5YF62"/>